<sequence length="64" mass="7243">MLSAVIRSALGYPAFTVGTITGTPEVRPSRSSRTRERSSQCSNAHTVYKYINLLFINKRIERLQ</sequence>
<organism evidence="1 2">
    <name type="scientific">Pistacia atlantica</name>
    <dbReference type="NCBI Taxonomy" id="434234"/>
    <lineage>
        <taxon>Eukaryota</taxon>
        <taxon>Viridiplantae</taxon>
        <taxon>Streptophyta</taxon>
        <taxon>Embryophyta</taxon>
        <taxon>Tracheophyta</taxon>
        <taxon>Spermatophyta</taxon>
        <taxon>Magnoliopsida</taxon>
        <taxon>eudicotyledons</taxon>
        <taxon>Gunneridae</taxon>
        <taxon>Pentapetalae</taxon>
        <taxon>rosids</taxon>
        <taxon>malvids</taxon>
        <taxon>Sapindales</taxon>
        <taxon>Anacardiaceae</taxon>
        <taxon>Pistacia</taxon>
    </lineage>
</organism>
<proteinExistence type="predicted"/>
<accession>A0ACC1BW40</accession>
<dbReference type="EMBL" id="CM047899">
    <property type="protein sequence ID" value="KAJ0103448.1"/>
    <property type="molecule type" value="Genomic_DNA"/>
</dbReference>
<name>A0ACC1BW40_9ROSI</name>
<comment type="caution">
    <text evidence="1">The sequence shown here is derived from an EMBL/GenBank/DDBJ whole genome shotgun (WGS) entry which is preliminary data.</text>
</comment>
<dbReference type="Proteomes" id="UP001164250">
    <property type="component" value="Chromosome 3"/>
</dbReference>
<evidence type="ECO:0000313" key="1">
    <source>
        <dbReference type="EMBL" id="KAJ0103448.1"/>
    </source>
</evidence>
<keyword evidence="2" id="KW-1185">Reference proteome</keyword>
<gene>
    <name evidence="1" type="ORF">Patl1_05047</name>
</gene>
<reference evidence="2" key="1">
    <citation type="journal article" date="2023" name="G3 (Bethesda)">
        <title>Genome assembly and association tests identify interacting loci associated with vigor, precocity, and sex in interspecific pistachio rootstocks.</title>
        <authorList>
            <person name="Palmer W."/>
            <person name="Jacygrad E."/>
            <person name="Sagayaradj S."/>
            <person name="Cavanaugh K."/>
            <person name="Han R."/>
            <person name="Bertier L."/>
            <person name="Beede B."/>
            <person name="Kafkas S."/>
            <person name="Golino D."/>
            <person name="Preece J."/>
            <person name="Michelmore R."/>
        </authorList>
    </citation>
    <scope>NUCLEOTIDE SEQUENCE [LARGE SCALE GENOMIC DNA]</scope>
</reference>
<protein>
    <submittedName>
        <fullName evidence="1">Uncharacterized protein</fullName>
    </submittedName>
</protein>
<evidence type="ECO:0000313" key="2">
    <source>
        <dbReference type="Proteomes" id="UP001164250"/>
    </source>
</evidence>